<keyword evidence="1" id="KW-0378">Hydrolase</keyword>
<dbReference type="GO" id="GO:0016787">
    <property type="term" value="F:hydrolase activity"/>
    <property type="evidence" value="ECO:0007669"/>
    <property type="project" value="UniProtKB-KW"/>
</dbReference>
<sequence>MPLNYDNYDALSFDCYGTLIDWESGIWLAFQPVLVENPHPQIDQNQVLADFAELENKIQSDHPGMPYPEVLKSIHNRFALRHDLVTNEGMDKLFGTSVGEWPAFPDSIEALVDLKKRYKLAILSNVDNVGFAASNERLVVEFDAIYTAEKIGTYKPDAANFEFLFTQLLAEQGIPRERILHVAQSLYHDIQPAKMLGMDCVWIDRQGLSTGGDWGATSVISEWPKVDAVFSDLASFAQAVVNS</sequence>
<dbReference type="EMBL" id="CZRL01000041">
    <property type="protein sequence ID" value="CUS50854.1"/>
    <property type="molecule type" value="Genomic_DNA"/>
</dbReference>
<dbReference type="SUPFAM" id="SSF56784">
    <property type="entry name" value="HAD-like"/>
    <property type="match status" value="1"/>
</dbReference>
<dbReference type="PANTHER" id="PTHR43316">
    <property type="entry name" value="HYDROLASE, HALOACID DELAHOGENASE-RELATED"/>
    <property type="match status" value="1"/>
</dbReference>
<dbReference type="InterPro" id="IPR023214">
    <property type="entry name" value="HAD_sf"/>
</dbReference>
<accession>A0A160TS14</accession>
<reference evidence="2" key="1">
    <citation type="submission" date="2015-10" db="EMBL/GenBank/DDBJ databases">
        <authorList>
            <person name="Gilbert D.G."/>
        </authorList>
    </citation>
    <scope>NUCLEOTIDE SEQUENCE</scope>
</reference>
<dbReference type="Gene3D" id="1.10.150.750">
    <property type="match status" value="1"/>
</dbReference>
<dbReference type="Gene3D" id="3.40.50.1000">
    <property type="entry name" value="HAD superfamily/HAD-like"/>
    <property type="match status" value="1"/>
</dbReference>
<dbReference type="InterPro" id="IPR051540">
    <property type="entry name" value="S-2-haloacid_dehalogenase"/>
</dbReference>
<gene>
    <name evidence="2" type="ORF">MGWOODY_XGa543</name>
</gene>
<organism evidence="2">
    <name type="scientific">hydrothermal vent metagenome</name>
    <dbReference type="NCBI Taxonomy" id="652676"/>
    <lineage>
        <taxon>unclassified sequences</taxon>
        <taxon>metagenomes</taxon>
        <taxon>ecological metagenomes</taxon>
    </lineage>
</organism>
<dbReference type="Pfam" id="PF13419">
    <property type="entry name" value="HAD_2"/>
    <property type="match status" value="1"/>
</dbReference>
<protein>
    <submittedName>
        <fullName evidence="2">2-haloalkanoic acid dehalogenase</fullName>
    </submittedName>
</protein>
<evidence type="ECO:0000313" key="2">
    <source>
        <dbReference type="EMBL" id="CUS50854.1"/>
    </source>
</evidence>
<dbReference type="InterPro" id="IPR036412">
    <property type="entry name" value="HAD-like_sf"/>
</dbReference>
<evidence type="ECO:0000256" key="1">
    <source>
        <dbReference type="ARBA" id="ARBA00022801"/>
    </source>
</evidence>
<dbReference type="SFLD" id="SFLDS00003">
    <property type="entry name" value="Haloacid_Dehalogenase"/>
    <property type="match status" value="1"/>
</dbReference>
<dbReference type="AlphaFoldDB" id="A0A160TS14"/>
<dbReference type="SFLD" id="SFLDG01129">
    <property type="entry name" value="C1.5:_HAD__Beta-PGM__Phosphata"/>
    <property type="match status" value="1"/>
</dbReference>
<dbReference type="PANTHER" id="PTHR43316:SF9">
    <property type="entry name" value="ACID DEHALOGENASE, PUTATIVE (AFU_ORTHOLOGUE AFUA_6G14460)-RELATED"/>
    <property type="match status" value="1"/>
</dbReference>
<name>A0A160TS14_9ZZZZ</name>
<dbReference type="InterPro" id="IPR041492">
    <property type="entry name" value="HAD_2"/>
</dbReference>
<proteinExistence type="predicted"/>